<dbReference type="SUPFAM" id="SSF55455">
    <property type="entry name" value="SRF-like"/>
    <property type="match status" value="1"/>
</dbReference>
<dbReference type="GO" id="GO:0003677">
    <property type="term" value="F:DNA binding"/>
    <property type="evidence" value="ECO:0007669"/>
    <property type="project" value="UniProtKB-KW"/>
</dbReference>
<dbReference type="CDD" id="cd00120">
    <property type="entry name" value="MADS"/>
    <property type="match status" value="1"/>
</dbReference>
<comment type="subcellular location">
    <subcellularLocation>
        <location evidence="2">Membrane</location>
        <topology evidence="2">Multi-pass membrane protein</topology>
    </subcellularLocation>
    <subcellularLocation>
        <location evidence="1">Nucleus</location>
    </subcellularLocation>
</comment>
<evidence type="ECO:0000256" key="2">
    <source>
        <dbReference type="ARBA" id="ARBA00004141"/>
    </source>
</evidence>
<evidence type="ECO:0000313" key="14">
    <source>
        <dbReference type="Proteomes" id="UP001054252"/>
    </source>
</evidence>
<keyword evidence="14" id="KW-1185">Reference proteome</keyword>
<comment type="caution">
    <text evidence="13">The sequence shown here is derived from an EMBL/GenBank/DDBJ whole genome shotgun (WGS) entry which is preliminary data.</text>
</comment>
<name>A0AAV5J2E6_9ROSI</name>
<keyword evidence="5 11" id="KW-1133">Transmembrane helix</keyword>
<evidence type="ECO:0000256" key="6">
    <source>
        <dbReference type="ARBA" id="ARBA00023015"/>
    </source>
</evidence>
<keyword evidence="9" id="KW-0804">Transcription</keyword>
<dbReference type="GO" id="GO:0046983">
    <property type="term" value="F:protein dimerization activity"/>
    <property type="evidence" value="ECO:0007669"/>
    <property type="project" value="InterPro"/>
</dbReference>
<dbReference type="GO" id="GO:0005634">
    <property type="term" value="C:nucleus"/>
    <property type="evidence" value="ECO:0007669"/>
    <property type="project" value="UniProtKB-SubCell"/>
</dbReference>
<dbReference type="PANTHER" id="PTHR12385">
    <property type="entry name" value="CHOLINE TRANSPORTER-LIKE (SLC FAMILY 44)"/>
    <property type="match status" value="1"/>
</dbReference>
<dbReference type="GO" id="GO:0016020">
    <property type="term" value="C:membrane"/>
    <property type="evidence" value="ECO:0007669"/>
    <property type="project" value="UniProtKB-SubCell"/>
</dbReference>
<dbReference type="Gene3D" id="3.40.1810.10">
    <property type="entry name" value="Transcription factor, MADS-box"/>
    <property type="match status" value="1"/>
</dbReference>
<dbReference type="GO" id="GO:0022857">
    <property type="term" value="F:transmembrane transporter activity"/>
    <property type="evidence" value="ECO:0007669"/>
    <property type="project" value="InterPro"/>
</dbReference>
<protein>
    <recommendedName>
        <fullName evidence="12">MADS-box domain-containing protein</fullName>
    </recommendedName>
</protein>
<evidence type="ECO:0000256" key="4">
    <source>
        <dbReference type="ARBA" id="ARBA00022692"/>
    </source>
</evidence>
<comment type="similarity">
    <text evidence="3">Belongs to the CTL (choline transporter-like) family.</text>
</comment>
<sequence length="281" mass="31905">MVRVMLQLKKIENKAYKHITFAKRRSGLVKKAFQLSTLCDVEVALIICSSARNLTLFEGKKSLPNQELRQIISQLNLEVSVYHHNTTSLGYFVKSLGCIKSSCELEYHEKILEDTLQVVRMHKARSMARAARQEVPDANSGQECFLIFRGIQGLIKAPTSIKQMEKMVLKYLLPQVEAASLWSISLAFAWQKAMRQWPHFMIHFILWSSFVMCLSAAIFLVCCQKPTTDGVGVCFIAFAIDLNHPTYVMLGAGFIWMSMWILAVIGTIDYNCIVLELSLDD</sequence>
<feature type="transmembrane region" description="Helical" evidence="11">
    <location>
        <begin position="171"/>
        <end position="190"/>
    </location>
</feature>
<proteinExistence type="inferred from homology"/>
<dbReference type="InterPro" id="IPR007603">
    <property type="entry name" value="Choline_transptr-like"/>
</dbReference>
<evidence type="ECO:0000256" key="3">
    <source>
        <dbReference type="ARBA" id="ARBA00007168"/>
    </source>
</evidence>
<evidence type="ECO:0000256" key="8">
    <source>
        <dbReference type="ARBA" id="ARBA00023136"/>
    </source>
</evidence>
<feature type="domain" description="MADS-box" evidence="12">
    <location>
        <begin position="1"/>
        <end position="61"/>
    </location>
</feature>
<keyword evidence="4 11" id="KW-0812">Transmembrane</keyword>
<evidence type="ECO:0000259" key="12">
    <source>
        <dbReference type="PROSITE" id="PS50066"/>
    </source>
</evidence>
<evidence type="ECO:0000256" key="10">
    <source>
        <dbReference type="ARBA" id="ARBA00023242"/>
    </source>
</evidence>
<evidence type="ECO:0000256" key="5">
    <source>
        <dbReference type="ARBA" id="ARBA00022989"/>
    </source>
</evidence>
<evidence type="ECO:0000256" key="9">
    <source>
        <dbReference type="ARBA" id="ARBA00023163"/>
    </source>
</evidence>
<evidence type="ECO:0000256" key="11">
    <source>
        <dbReference type="SAM" id="Phobius"/>
    </source>
</evidence>
<dbReference type="PANTHER" id="PTHR12385:SF93">
    <property type="entry name" value="CHOLINE TRANSPORTER-LIKE PROTEIN"/>
    <property type="match status" value="1"/>
</dbReference>
<dbReference type="AlphaFoldDB" id="A0AAV5J2E6"/>
<feature type="transmembrane region" description="Helical" evidence="11">
    <location>
        <begin position="254"/>
        <end position="275"/>
    </location>
</feature>
<dbReference type="InterPro" id="IPR002100">
    <property type="entry name" value="TF_MADSbox"/>
</dbReference>
<dbReference type="PRINTS" id="PR00404">
    <property type="entry name" value="MADSDOMAIN"/>
</dbReference>
<evidence type="ECO:0000313" key="13">
    <source>
        <dbReference type="EMBL" id="GKV04599.1"/>
    </source>
</evidence>
<keyword evidence="6" id="KW-0805">Transcription regulation</keyword>
<dbReference type="Proteomes" id="UP001054252">
    <property type="component" value="Unassembled WGS sequence"/>
</dbReference>
<gene>
    <name evidence="13" type="ORF">SLEP1_g16742</name>
</gene>
<dbReference type="PROSITE" id="PS50066">
    <property type="entry name" value="MADS_BOX_2"/>
    <property type="match status" value="1"/>
</dbReference>
<dbReference type="InterPro" id="IPR036879">
    <property type="entry name" value="TF_MADSbox_sf"/>
</dbReference>
<feature type="transmembrane region" description="Helical" evidence="11">
    <location>
        <begin position="202"/>
        <end position="223"/>
    </location>
</feature>
<dbReference type="EMBL" id="BPVZ01000022">
    <property type="protein sequence ID" value="GKV04599.1"/>
    <property type="molecule type" value="Genomic_DNA"/>
</dbReference>
<dbReference type="Pfam" id="PF00319">
    <property type="entry name" value="SRF-TF"/>
    <property type="match status" value="1"/>
</dbReference>
<keyword evidence="7" id="KW-0238">DNA-binding</keyword>
<keyword evidence="8 11" id="KW-0472">Membrane</keyword>
<organism evidence="13 14">
    <name type="scientific">Rubroshorea leprosula</name>
    <dbReference type="NCBI Taxonomy" id="152421"/>
    <lineage>
        <taxon>Eukaryota</taxon>
        <taxon>Viridiplantae</taxon>
        <taxon>Streptophyta</taxon>
        <taxon>Embryophyta</taxon>
        <taxon>Tracheophyta</taxon>
        <taxon>Spermatophyta</taxon>
        <taxon>Magnoliopsida</taxon>
        <taxon>eudicotyledons</taxon>
        <taxon>Gunneridae</taxon>
        <taxon>Pentapetalae</taxon>
        <taxon>rosids</taxon>
        <taxon>malvids</taxon>
        <taxon>Malvales</taxon>
        <taxon>Dipterocarpaceae</taxon>
        <taxon>Rubroshorea</taxon>
    </lineage>
</organism>
<evidence type="ECO:0000256" key="7">
    <source>
        <dbReference type="ARBA" id="ARBA00023125"/>
    </source>
</evidence>
<accession>A0AAV5J2E6</accession>
<evidence type="ECO:0000256" key="1">
    <source>
        <dbReference type="ARBA" id="ARBA00004123"/>
    </source>
</evidence>
<keyword evidence="10" id="KW-0539">Nucleus</keyword>
<reference evidence="13 14" key="1">
    <citation type="journal article" date="2021" name="Commun. Biol.">
        <title>The genome of Shorea leprosula (Dipterocarpaceae) highlights the ecological relevance of drought in aseasonal tropical rainforests.</title>
        <authorList>
            <person name="Ng K.K.S."/>
            <person name="Kobayashi M.J."/>
            <person name="Fawcett J.A."/>
            <person name="Hatakeyama M."/>
            <person name="Paape T."/>
            <person name="Ng C.H."/>
            <person name="Ang C.C."/>
            <person name="Tnah L.H."/>
            <person name="Lee C.T."/>
            <person name="Nishiyama T."/>
            <person name="Sese J."/>
            <person name="O'Brien M.J."/>
            <person name="Copetti D."/>
            <person name="Mohd Noor M.I."/>
            <person name="Ong R.C."/>
            <person name="Putra M."/>
            <person name="Sireger I.Z."/>
            <person name="Indrioko S."/>
            <person name="Kosugi Y."/>
            <person name="Izuno A."/>
            <person name="Isagi Y."/>
            <person name="Lee S.L."/>
            <person name="Shimizu K.K."/>
        </authorList>
    </citation>
    <scope>NUCLEOTIDE SEQUENCE [LARGE SCALE GENOMIC DNA]</scope>
    <source>
        <strain evidence="13">214</strain>
    </source>
</reference>
<dbReference type="SMART" id="SM00432">
    <property type="entry name" value="MADS"/>
    <property type="match status" value="1"/>
</dbReference>